<keyword evidence="2" id="KW-1185">Reference proteome</keyword>
<sequence length="389" mass="43511">MNPAAPVRLAFTHIPRRVWAGGYNYQSNLFAALSKFRPGEFAPVLFAGMGDEADLAPLAAIPGVEVIRSAAFDSRAGLVAALALGLDREAAAEFRTHRIDAVFESARFFGWRLPYPAIAWFPDFQHRRLPHLFPVVARWRREAGFRMQIASGRTVMLSSESSHRDFRKFYPGAKNEVCVVRFATGPSPAFLNANPAEIVAQYQLPEKYFYLPNQFYTHKNHRVVVDALAILAQRGFDVVVCASGSTEDRRERGYFDEVMERVRSRGLERRFRHLGMIPLSHVYALLRACAGLINPSRSEGWSTTVEEAKSFGVPMILSDLDVHREQTGGTASYFGPDDPATLADHLMRVWQGSEAPVIRSFVPGHDDRVAAFAANFAEAVRHAIRTFAR</sequence>
<protein>
    <submittedName>
        <fullName evidence="1">Glycosyltransferase involved in cell wall biosynthesis</fullName>
    </submittedName>
</protein>
<dbReference type="Gene3D" id="3.40.50.2000">
    <property type="entry name" value="Glycogen Phosphorylase B"/>
    <property type="match status" value="1"/>
</dbReference>
<accession>A0ABU8B7I2</accession>
<dbReference type="CDD" id="cd03809">
    <property type="entry name" value="GT4_MtfB-like"/>
    <property type="match status" value="1"/>
</dbReference>
<dbReference type="EMBL" id="JAZHRV010000001">
    <property type="protein sequence ID" value="MEH2554046.1"/>
    <property type="molecule type" value="Genomic_DNA"/>
</dbReference>
<reference evidence="1 2" key="1">
    <citation type="submission" date="2024-02" db="EMBL/GenBank/DDBJ databases">
        <title>Adaptive strategies in a cosmopolitan and abundant soil bacterium.</title>
        <authorList>
            <person name="Carini P."/>
        </authorList>
    </citation>
    <scope>NUCLEOTIDE SEQUENCE [LARGE SCALE GENOMIC DNA]</scope>
    <source>
        <strain evidence="1 2">AZCC 1608</strain>
    </source>
</reference>
<name>A0ABU8B7I2_9BRAD</name>
<evidence type="ECO:0000313" key="2">
    <source>
        <dbReference type="Proteomes" id="UP001364224"/>
    </source>
</evidence>
<comment type="caution">
    <text evidence="1">The sequence shown here is derived from an EMBL/GenBank/DDBJ whole genome shotgun (WGS) entry which is preliminary data.</text>
</comment>
<dbReference type="Proteomes" id="UP001364224">
    <property type="component" value="Unassembled WGS sequence"/>
</dbReference>
<gene>
    <name evidence="1" type="ORF">V1286_001575</name>
</gene>
<evidence type="ECO:0000313" key="1">
    <source>
        <dbReference type="EMBL" id="MEH2554046.1"/>
    </source>
</evidence>
<dbReference type="PANTHER" id="PTHR46401:SF8">
    <property type="entry name" value="BLL6006 PROTEIN"/>
    <property type="match status" value="1"/>
</dbReference>
<organism evidence="1 2">
    <name type="scientific">Bradyrhizobium algeriense</name>
    <dbReference type="NCBI Taxonomy" id="634784"/>
    <lineage>
        <taxon>Bacteria</taxon>
        <taxon>Pseudomonadati</taxon>
        <taxon>Pseudomonadota</taxon>
        <taxon>Alphaproteobacteria</taxon>
        <taxon>Hyphomicrobiales</taxon>
        <taxon>Nitrobacteraceae</taxon>
        <taxon>Bradyrhizobium</taxon>
    </lineage>
</organism>
<dbReference type="RefSeq" id="WP_334478680.1">
    <property type="nucleotide sequence ID" value="NZ_JAZHRV010000001.1"/>
</dbReference>
<dbReference type="Pfam" id="PF13692">
    <property type="entry name" value="Glyco_trans_1_4"/>
    <property type="match status" value="1"/>
</dbReference>
<dbReference type="SUPFAM" id="SSF53756">
    <property type="entry name" value="UDP-Glycosyltransferase/glycogen phosphorylase"/>
    <property type="match status" value="1"/>
</dbReference>
<dbReference type="PANTHER" id="PTHR46401">
    <property type="entry name" value="GLYCOSYLTRANSFERASE WBBK-RELATED"/>
    <property type="match status" value="1"/>
</dbReference>
<proteinExistence type="predicted"/>